<evidence type="ECO:0000313" key="1">
    <source>
        <dbReference type="EMBL" id="CAB4957332.1"/>
    </source>
</evidence>
<dbReference type="EMBL" id="CAFBPI010000040">
    <property type="protein sequence ID" value="CAB5016034.1"/>
    <property type="molecule type" value="Genomic_DNA"/>
</dbReference>
<evidence type="ECO:0000313" key="2">
    <source>
        <dbReference type="EMBL" id="CAB5016034.1"/>
    </source>
</evidence>
<proteinExistence type="predicted"/>
<organism evidence="1">
    <name type="scientific">freshwater metagenome</name>
    <dbReference type="NCBI Taxonomy" id="449393"/>
    <lineage>
        <taxon>unclassified sequences</taxon>
        <taxon>metagenomes</taxon>
        <taxon>ecological metagenomes</taxon>
    </lineage>
</organism>
<gene>
    <name evidence="1" type="ORF">UFOPK3874_00315</name>
    <name evidence="2" type="ORF">UFOPK4095_00742</name>
</gene>
<dbReference type="EMBL" id="CAFBNS010000036">
    <property type="protein sequence ID" value="CAB4957332.1"/>
    <property type="molecule type" value="Genomic_DNA"/>
</dbReference>
<dbReference type="AlphaFoldDB" id="A0A6J7KSD5"/>
<sequence>MENSKPEPPGVPPVAVKAVDESARPAVVVTLLPPETVTTGLTKIE</sequence>
<protein>
    <submittedName>
        <fullName evidence="1">Unannotated protein</fullName>
    </submittedName>
</protein>
<reference evidence="1" key="1">
    <citation type="submission" date="2020-05" db="EMBL/GenBank/DDBJ databases">
        <authorList>
            <person name="Chiriac C."/>
            <person name="Salcher M."/>
            <person name="Ghai R."/>
            <person name="Kavagutti S V."/>
        </authorList>
    </citation>
    <scope>NUCLEOTIDE SEQUENCE</scope>
</reference>
<accession>A0A6J7KSD5</accession>
<name>A0A6J7KSD5_9ZZZZ</name>